<reference evidence="6" key="1">
    <citation type="submission" date="2021-02" db="EMBL/GenBank/DDBJ databases">
        <authorList>
            <person name="Dougan E. K."/>
            <person name="Rhodes N."/>
            <person name="Thang M."/>
            <person name="Chan C."/>
        </authorList>
    </citation>
    <scope>NUCLEOTIDE SEQUENCE</scope>
</reference>
<evidence type="ECO:0000256" key="4">
    <source>
        <dbReference type="ARBA" id="ARBA00022801"/>
    </source>
</evidence>
<dbReference type="GO" id="GO:0070008">
    <property type="term" value="F:serine-type exopeptidase activity"/>
    <property type="evidence" value="ECO:0007669"/>
    <property type="project" value="InterPro"/>
</dbReference>
<dbReference type="EMBL" id="CAJNNV010025423">
    <property type="protein sequence ID" value="CAE8614434.1"/>
    <property type="molecule type" value="Genomic_DNA"/>
</dbReference>
<evidence type="ECO:0000256" key="5">
    <source>
        <dbReference type="ARBA" id="ARBA00023180"/>
    </source>
</evidence>
<dbReference type="AlphaFoldDB" id="A0A813FUV4"/>
<keyword evidence="3" id="KW-0732">Signal</keyword>
<evidence type="ECO:0000256" key="3">
    <source>
        <dbReference type="ARBA" id="ARBA00022729"/>
    </source>
</evidence>
<evidence type="ECO:0000256" key="1">
    <source>
        <dbReference type="ARBA" id="ARBA00011079"/>
    </source>
</evidence>
<dbReference type="GO" id="GO:0008239">
    <property type="term" value="F:dipeptidyl-peptidase activity"/>
    <property type="evidence" value="ECO:0007669"/>
    <property type="project" value="TreeGrafter"/>
</dbReference>
<evidence type="ECO:0000313" key="6">
    <source>
        <dbReference type="EMBL" id="CAE8614434.1"/>
    </source>
</evidence>
<dbReference type="Gene3D" id="3.40.50.1820">
    <property type="entry name" value="alpha/beta hydrolase"/>
    <property type="match status" value="1"/>
</dbReference>
<dbReference type="PANTHER" id="PTHR11010:SF38">
    <property type="entry name" value="LYSOSOMAL PRO-X CARBOXYPEPTIDASE"/>
    <property type="match status" value="1"/>
</dbReference>
<protein>
    <submittedName>
        <fullName evidence="6">Uncharacterized protein</fullName>
    </submittedName>
</protein>
<accession>A0A813FUV4</accession>
<dbReference type="InterPro" id="IPR029058">
    <property type="entry name" value="AB_hydrolase_fold"/>
</dbReference>
<dbReference type="Pfam" id="PF05577">
    <property type="entry name" value="Peptidase_S28"/>
    <property type="match status" value="1"/>
</dbReference>
<dbReference type="PANTHER" id="PTHR11010">
    <property type="entry name" value="PROTEASE S28 PRO-X CARBOXYPEPTIDASE-RELATED"/>
    <property type="match status" value="1"/>
</dbReference>
<gene>
    <name evidence="6" type="ORF">PGLA1383_LOCUS32158</name>
</gene>
<organism evidence="6 7">
    <name type="scientific">Polarella glacialis</name>
    <name type="common">Dinoflagellate</name>
    <dbReference type="NCBI Taxonomy" id="89957"/>
    <lineage>
        <taxon>Eukaryota</taxon>
        <taxon>Sar</taxon>
        <taxon>Alveolata</taxon>
        <taxon>Dinophyceae</taxon>
        <taxon>Suessiales</taxon>
        <taxon>Suessiaceae</taxon>
        <taxon>Polarella</taxon>
    </lineage>
</organism>
<dbReference type="GO" id="GO:0006508">
    <property type="term" value="P:proteolysis"/>
    <property type="evidence" value="ECO:0007669"/>
    <property type="project" value="UniProtKB-KW"/>
</dbReference>
<dbReference type="Proteomes" id="UP000654075">
    <property type="component" value="Unassembled WGS sequence"/>
</dbReference>
<feature type="non-terminal residue" evidence="6">
    <location>
        <position position="318"/>
    </location>
</feature>
<keyword evidence="5" id="KW-0325">Glycoprotein</keyword>
<dbReference type="InterPro" id="IPR008758">
    <property type="entry name" value="Peptidase_S28"/>
</dbReference>
<comment type="similarity">
    <text evidence="1">Belongs to the peptidase S28 family.</text>
</comment>
<comment type="caution">
    <text evidence="6">The sequence shown here is derived from an EMBL/GenBank/DDBJ whole genome shotgun (WGS) entry which is preliminary data.</text>
</comment>
<keyword evidence="4" id="KW-0378">Hydrolase</keyword>
<keyword evidence="2" id="KW-0645">Protease</keyword>
<keyword evidence="7" id="KW-1185">Reference proteome</keyword>
<dbReference type="OrthoDB" id="2130629at2759"/>
<sequence length="318" mass="34539">ATNYITFATFNGTLAQLPPWPVRQLCRGLASDFGARLLGDIKAVKFEVQAGPVSVSVDWDQTSNNGYSLEDLRKSGAPALFAAVAKGLQVWYNVTGTEHCVNWQQPSVSAAQSMSSGPIRPSRAAGKQELEASVASEDTVCSAEGARTFDVAAAWGALCCNDGLNLVNTVGRGLGHDLFWPPNLAKNVTMEQVVNGSLSSCSQFARRGLFGLPEQPDEWARSIDRMFGGKRIEQHSNIFFSNGDLDPWAAAGVLPPGPSAKLPTMLIHQGGHHLDLFFETESDPQSVKDVRSTELEYIGKWIAEHRQRLTDDSGRFFV</sequence>
<evidence type="ECO:0000313" key="7">
    <source>
        <dbReference type="Proteomes" id="UP000654075"/>
    </source>
</evidence>
<name>A0A813FUV4_POLGL</name>
<proteinExistence type="inferred from homology"/>
<evidence type="ECO:0000256" key="2">
    <source>
        <dbReference type="ARBA" id="ARBA00022670"/>
    </source>
</evidence>